<dbReference type="GO" id="GO:0008234">
    <property type="term" value="F:cysteine-type peptidase activity"/>
    <property type="evidence" value="ECO:0007669"/>
    <property type="project" value="InterPro"/>
</dbReference>
<dbReference type="Pfam" id="PF00112">
    <property type="entry name" value="Peptidase_C1"/>
    <property type="match status" value="1"/>
</dbReference>
<gene>
    <name evidence="2" type="ORF">ASZ90_013112</name>
</gene>
<accession>A0A0W8F8L6</accession>
<dbReference type="GO" id="GO:0006508">
    <property type="term" value="P:proteolysis"/>
    <property type="evidence" value="ECO:0007669"/>
    <property type="project" value="UniProtKB-KW"/>
</dbReference>
<feature type="domain" description="Peptidase C1A papain C-terminal" evidence="1">
    <location>
        <begin position="58"/>
        <end position="283"/>
    </location>
</feature>
<dbReference type="Gene3D" id="3.90.70.10">
    <property type="entry name" value="Cysteine proteinases"/>
    <property type="match status" value="1"/>
</dbReference>
<proteinExistence type="predicted"/>
<dbReference type="SUPFAM" id="SSF54001">
    <property type="entry name" value="Cysteine proteinases"/>
    <property type="match status" value="1"/>
</dbReference>
<organism evidence="2">
    <name type="scientific">hydrocarbon metagenome</name>
    <dbReference type="NCBI Taxonomy" id="938273"/>
    <lineage>
        <taxon>unclassified sequences</taxon>
        <taxon>metagenomes</taxon>
        <taxon>ecological metagenomes</taxon>
    </lineage>
</organism>
<protein>
    <submittedName>
        <fullName evidence="2">Cysteine protease</fullName>
    </submittedName>
</protein>
<name>A0A0W8F8L6_9ZZZZ</name>
<dbReference type="EMBL" id="LNQE01001458">
    <property type="protein sequence ID" value="KUG17205.1"/>
    <property type="molecule type" value="Genomic_DNA"/>
</dbReference>
<sequence>MMTILLKDLGMKSKNGEKTKGMGWRPELPDLRDYTFQTKEVADILGPLKLSKVAVSTLPTSVDLKKWFPPIEDQGDLGSCTANAGVGVFEYFERRAFGEHIDASRLFLYKVTRNLMQESGDTGAYIRTTMGAMALFGVPPERYWPYDISKFEEEPSAFLFGFADNYKALKYVNLDPPGTTPIKLLSNIKTNIAAGIPSIFGFTVYDSISQAGSTGKIPYPCSNESVQGGHAIIAVGYDDKMKIKNSNCGAETTGALMIRNSWGELWGDEGYGWLPYDYVLTGLADDWWTLIKGSWIETGQFEYA</sequence>
<evidence type="ECO:0000259" key="1">
    <source>
        <dbReference type="SMART" id="SM00645"/>
    </source>
</evidence>
<dbReference type="InterPro" id="IPR000668">
    <property type="entry name" value="Peptidase_C1A_C"/>
</dbReference>
<dbReference type="InterPro" id="IPR038765">
    <property type="entry name" value="Papain-like_cys_pep_sf"/>
</dbReference>
<keyword evidence="2" id="KW-0645">Protease</keyword>
<reference evidence="2" key="1">
    <citation type="journal article" date="2015" name="Proc. Natl. Acad. Sci. U.S.A.">
        <title>Networks of energetic and metabolic interactions define dynamics in microbial communities.</title>
        <authorList>
            <person name="Embree M."/>
            <person name="Liu J.K."/>
            <person name="Al-Bassam M.M."/>
            <person name="Zengler K."/>
        </authorList>
    </citation>
    <scope>NUCLEOTIDE SEQUENCE</scope>
</reference>
<keyword evidence="2" id="KW-0378">Hydrolase</keyword>
<dbReference type="AlphaFoldDB" id="A0A0W8F8L6"/>
<evidence type="ECO:0000313" key="2">
    <source>
        <dbReference type="EMBL" id="KUG17205.1"/>
    </source>
</evidence>
<dbReference type="CDD" id="cd02619">
    <property type="entry name" value="Peptidase_C1"/>
    <property type="match status" value="1"/>
</dbReference>
<comment type="caution">
    <text evidence="2">The sequence shown here is derived from an EMBL/GenBank/DDBJ whole genome shotgun (WGS) entry which is preliminary data.</text>
</comment>
<dbReference type="SMART" id="SM00645">
    <property type="entry name" value="Pept_C1"/>
    <property type="match status" value="1"/>
</dbReference>